<reference evidence="2" key="1">
    <citation type="submission" date="2017-05" db="EMBL/GenBank/DDBJ databases">
        <authorList>
            <person name="Ray J."/>
            <person name="Price M."/>
            <person name="Deutschbauer A."/>
        </authorList>
    </citation>
    <scope>NUCLEOTIDE SEQUENCE [LARGE SCALE GENOMIC DNA]</scope>
    <source>
        <strain evidence="2">DSM 19842</strain>
    </source>
</reference>
<dbReference type="STRING" id="709015.GCA_000472485_03318"/>
<evidence type="ECO:0008006" key="3">
    <source>
        <dbReference type="Google" id="ProtNLM"/>
    </source>
</evidence>
<organism evidence="1 2">
    <name type="scientific">Pontibacter actiniarum</name>
    <dbReference type="NCBI Taxonomy" id="323450"/>
    <lineage>
        <taxon>Bacteria</taxon>
        <taxon>Pseudomonadati</taxon>
        <taxon>Bacteroidota</taxon>
        <taxon>Cytophagia</taxon>
        <taxon>Cytophagales</taxon>
        <taxon>Hymenobacteraceae</taxon>
        <taxon>Pontibacter</taxon>
    </lineage>
</organism>
<proteinExistence type="predicted"/>
<dbReference type="Pfam" id="PF13376">
    <property type="entry name" value="OmdA"/>
    <property type="match status" value="1"/>
</dbReference>
<dbReference type="AlphaFoldDB" id="A0A1X9YVM0"/>
<dbReference type="KEGG" id="pact:CA264_16440"/>
<sequence length="212" mass="23080">MAELRKKLQVKQGDSLVLLNAPEAVAQVLAQEGCAFRADEEAPGAGACHTVLLFVQHAAQLNELGPQAVALLQPKGMLWIAYPKQSSGVTTDLSRDKGWQSIKALGFEVVRQVAVDEVWSALRFRHQSERPQSSAFGVDKPGIDRRTKAVAIPGDLEEALVQEGMLGAFERMAFTHRKEYVVAVLEAKKPETRARRIAKAVEGAKNQAQGKG</sequence>
<name>A0A1X9YVM0_9BACT</name>
<accession>A0A1X9YVM0</accession>
<evidence type="ECO:0000313" key="1">
    <source>
        <dbReference type="EMBL" id="ARS36883.1"/>
    </source>
</evidence>
<keyword evidence="2" id="KW-1185">Reference proteome</keyword>
<dbReference type="RefSeq" id="WP_025608492.1">
    <property type="nucleotide sequence ID" value="NZ_CP021235.1"/>
</dbReference>
<evidence type="ECO:0000313" key="2">
    <source>
        <dbReference type="Proteomes" id="UP000266292"/>
    </source>
</evidence>
<dbReference type="OrthoDB" id="9800461at2"/>
<protein>
    <recommendedName>
        <fullName evidence="3">Bacteriocin-protection protein</fullName>
    </recommendedName>
</protein>
<dbReference type="Proteomes" id="UP000266292">
    <property type="component" value="Chromosome"/>
</dbReference>
<dbReference type="EMBL" id="CP021235">
    <property type="protein sequence ID" value="ARS36883.1"/>
    <property type="molecule type" value="Genomic_DNA"/>
</dbReference>
<gene>
    <name evidence="1" type="ORF">CA264_16440</name>
</gene>